<organism evidence="1 2">
    <name type="scientific">Clunio marinus</name>
    <dbReference type="NCBI Taxonomy" id="568069"/>
    <lineage>
        <taxon>Eukaryota</taxon>
        <taxon>Metazoa</taxon>
        <taxon>Ecdysozoa</taxon>
        <taxon>Arthropoda</taxon>
        <taxon>Hexapoda</taxon>
        <taxon>Insecta</taxon>
        <taxon>Pterygota</taxon>
        <taxon>Neoptera</taxon>
        <taxon>Endopterygota</taxon>
        <taxon>Diptera</taxon>
        <taxon>Nematocera</taxon>
        <taxon>Chironomoidea</taxon>
        <taxon>Chironomidae</taxon>
        <taxon>Clunio</taxon>
    </lineage>
</organism>
<accession>A0A1J1HQA4</accession>
<name>A0A1J1HQA4_9DIPT</name>
<reference evidence="1 2" key="1">
    <citation type="submission" date="2015-04" db="EMBL/GenBank/DDBJ databases">
        <authorList>
            <person name="Syromyatnikov M.Y."/>
            <person name="Popov V.N."/>
        </authorList>
    </citation>
    <scope>NUCLEOTIDE SEQUENCE [LARGE SCALE GENOMIC DNA]</scope>
</reference>
<dbReference type="EMBL" id="CVRI01000013">
    <property type="protein sequence ID" value="CRK89564.1"/>
    <property type="molecule type" value="Genomic_DNA"/>
</dbReference>
<evidence type="ECO:0000313" key="2">
    <source>
        <dbReference type="Proteomes" id="UP000183832"/>
    </source>
</evidence>
<sequence>MHKTHDITDETLQTFESLPLFVHLSADNYDHCAVGFSFICFTFNYQNRFHPYHKSYSNLYKLELSRSCMRLTIT</sequence>
<evidence type="ECO:0000313" key="1">
    <source>
        <dbReference type="EMBL" id="CRK89564.1"/>
    </source>
</evidence>
<dbReference type="Proteomes" id="UP000183832">
    <property type="component" value="Unassembled WGS sequence"/>
</dbReference>
<dbReference type="AlphaFoldDB" id="A0A1J1HQA4"/>
<protein>
    <submittedName>
        <fullName evidence="1">CLUMA_CG003315, isoform A</fullName>
    </submittedName>
</protein>
<proteinExistence type="predicted"/>
<gene>
    <name evidence="1" type="ORF">CLUMA_CG003315</name>
</gene>
<keyword evidence="2" id="KW-1185">Reference proteome</keyword>